<gene>
    <name evidence="6" type="ORF">SO694_000920104</name>
</gene>
<sequence length="327" mass="34040">MVNTQVAVSAATAVGLIYSMRTCEWMTFVALVIVPGVLYALLAEQTKATKLRGKTVLVTGSSSGLGLALAREAAKRGAAKVVLASRTKAALEAAAKLCAGDATHGSFEAVVAPCDVTKPDDVRALLKELPPVDVLVNNAGAGAWKHVEETTPEEAYGMMACPYQAAFTMTSLLVPTMVARATDCHVVNVTSAASEVGFRGAVGYATARWAMRGFSRMLAQDLKQLGIGVTHLNAAEISGTSYFSDAPGKAGAASHAKIPYLFQLVDGMGLNYTTTQVAAAALDGVEKGWSTVLVPGFLLIPTKMVADVVPCFLEFLCGLGPAGRRAI</sequence>
<keyword evidence="4" id="KW-0812">Transmembrane</keyword>
<dbReference type="InterPro" id="IPR057326">
    <property type="entry name" value="KR_dom"/>
</dbReference>
<dbReference type="PRINTS" id="PR00080">
    <property type="entry name" value="SDRFAMILY"/>
</dbReference>
<keyword evidence="7" id="KW-1185">Reference proteome</keyword>
<evidence type="ECO:0000256" key="2">
    <source>
        <dbReference type="ARBA" id="ARBA00023002"/>
    </source>
</evidence>
<name>A0ABR1FRW0_AURAN</name>
<dbReference type="PRINTS" id="PR00081">
    <property type="entry name" value="GDHRDH"/>
</dbReference>
<dbReference type="PANTHER" id="PTHR44196:SF1">
    <property type="entry name" value="DEHYDROGENASE_REDUCTASE SDR FAMILY MEMBER 7B"/>
    <property type="match status" value="1"/>
</dbReference>
<dbReference type="SMART" id="SM00822">
    <property type="entry name" value="PKS_KR"/>
    <property type="match status" value="1"/>
</dbReference>
<evidence type="ECO:0000313" key="7">
    <source>
        <dbReference type="Proteomes" id="UP001363151"/>
    </source>
</evidence>
<evidence type="ECO:0000259" key="5">
    <source>
        <dbReference type="SMART" id="SM00822"/>
    </source>
</evidence>
<dbReference type="InterPro" id="IPR002347">
    <property type="entry name" value="SDR_fam"/>
</dbReference>
<accession>A0ABR1FRW0</accession>
<proteinExistence type="inferred from homology"/>
<reference evidence="6 7" key="1">
    <citation type="submission" date="2024-03" db="EMBL/GenBank/DDBJ databases">
        <title>Aureococcus anophagefferens CCMP1851 and Kratosvirus quantuckense: Draft genome of a second virus-susceptible host strain in the model system.</title>
        <authorList>
            <person name="Chase E."/>
            <person name="Truchon A.R."/>
            <person name="Schepens W."/>
            <person name="Wilhelm S.W."/>
        </authorList>
    </citation>
    <scope>NUCLEOTIDE SEQUENCE [LARGE SCALE GENOMIC DNA]</scope>
    <source>
        <strain evidence="6 7">CCMP1851</strain>
    </source>
</reference>
<keyword evidence="4" id="KW-1133">Transmembrane helix</keyword>
<dbReference type="InterPro" id="IPR036291">
    <property type="entry name" value="NAD(P)-bd_dom_sf"/>
</dbReference>
<keyword evidence="4" id="KW-0472">Membrane</keyword>
<dbReference type="SUPFAM" id="SSF51735">
    <property type="entry name" value="NAD(P)-binding Rossmann-fold domains"/>
    <property type="match status" value="1"/>
</dbReference>
<comment type="caution">
    <text evidence="6">The sequence shown here is derived from an EMBL/GenBank/DDBJ whole genome shotgun (WGS) entry which is preliminary data.</text>
</comment>
<evidence type="ECO:0000313" key="6">
    <source>
        <dbReference type="EMBL" id="KAK7236853.1"/>
    </source>
</evidence>
<dbReference type="Proteomes" id="UP001363151">
    <property type="component" value="Unassembled WGS sequence"/>
</dbReference>
<organism evidence="6 7">
    <name type="scientific">Aureococcus anophagefferens</name>
    <name type="common">Harmful bloom alga</name>
    <dbReference type="NCBI Taxonomy" id="44056"/>
    <lineage>
        <taxon>Eukaryota</taxon>
        <taxon>Sar</taxon>
        <taxon>Stramenopiles</taxon>
        <taxon>Ochrophyta</taxon>
        <taxon>Pelagophyceae</taxon>
        <taxon>Pelagomonadales</taxon>
        <taxon>Pelagomonadaceae</taxon>
        <taxon>Aureococcus</taxon>
    </lineage>
</organism>
<feature type="transmembrane region" description="Helical" evidence="4">
    <location>
        <begin position="25"/>
        <end position="42"/>
    </location>
</feature>
<protein>
    <submittedName>
        <fullName evidence="6">Short-chain dehydrogenase/reductase</fullName>
    </submittedName>
</protein>
<comment type="similarity">
    <text evidence="1 3">Belongs to the short-chain dehydrogenases/reductases (SDR) family.</text>
</comment>
<evidence type="ECO:0000256" key="3">
    <source>
        <dbReference type="RuleBase" id="RU000363"/>
    </source>
</evidence>
<evidence type="ECO:0000256" key="1">
    <source>
        <dbReference type="ARBA" id="ARBA00006484"/>
    </source>
</evidence>
<evidence type="ECO:0000256" key="4">
    <source>
        <dbReference type="SAM" id="Phobius"/>
    </source>
</evidence>
<feature type="domain" description="Ketoreductase" evidence="5">
    <location>
        <begin position="54"/>
        <end position="240"/>
    </location>
</feature>
<dbReference type="Gene3D" id="3.40.50.720">
    <property type="entry name" value="NAD(P)-binding Rossmann-like Domain"/>
    <property type="match status" value="1"/>
</dbReference>
<dbReference type="EMBL" id="JBBJCI010000256">
    <property type="protein sequence ID" value="KAK7236853.1"/>
    <property type="molecule type" value="Genomic_DNA"/>
</dbReference>
<dbReference type="Pfam" id="PF00106">
    <property type="entry name" value="adh_short"/>
    <property type="match status" value="1"/>
</dbReference>
<keyword evidence="2" id="KW-0560">Oxidoreductase</keyword>
<dbReference type="CDD" id="cd05233">
    <property type="entry name" value="SDR_c"/>
    <property type="match status" value="1"/>
</dbReference>
<dbReference type="PANTHER" id="PTHR44196">
    <property type="entry name" value="DEHYDROGENASE/REDUCTASE SDR FAMILY MEMBER 7B"/>
    <property type="match status" value="1"/>
</dbReference>